<accession>A0A180GTP3</accession>
<evidence type="ECO:0000313" key="2">
    <source>
        <dbReference type="EnsemblFungi" id="PTTG_08718-t43_1-p1"/>
    </source>
</evidence>
<proteinExistence type="predicted"/>
<reference evidence="1" key="1">
    <citation type="submission" date="2009-11" db="EMBL/GenBank/DDBJ databases">
        <authorList>
            <consortium name="The Broad Institute Genome Sequencing Platform"/>
            <person name="Ward D."/>
            <person name="Feldgarden M."/>
            <person name="Earl A."/>
            <person name="Young S.K."/>
            <person name="Zeng Q."/>
            <person name="Koehrsen M."/>
            <person name="Alvarado L."/>
            <person name="Berlin A."/>
            <person name="Bochicchio J."/>
            <person name="Borenstein D."/>
            <person name="Chapman S.B."/>
            <person name="Chen Z."/>
            <person name="Engels R."/>
            <person name="Freedman E."/>
            <person name="Gellesch M."/>
            <person name="Goldberg J."/>
            <person name="Griggs A."/>
            <person name="Gujja S."/>
            <person name="Heilman E."/>
            <person name="Heiman D."/>
            <person name="Hepburn T."/>
            <person name="Howarth C."/>
            <person name="Jen D."/>
            <person name="Larson L."/>
            <person name="Lewis B."/>
            <person name="Mehta T."/>
            <person name="Park D."/>
            <person name="Pearson M."/>
            <person name="Roberts A."/>
            <person name="Saif S."/>
            <person name="Shea T."/>
            <person name="Shenoy N."/>
            <person name="Sisk P."/>
            <person name="Stolte C."/>
            <person name="Sykes S."/>
            <person name="Thomson T."/>
            <person name="Walk T."/>
            <person name="White J."/>
            <person name="Yandava C."/>
            <person name="Izard J."/>
            <person name="Baranova O.V."/>
            <person name="Blanton J.M."/>
            <person name="Tanner A.C."/>
            <person name="Dewhirst F.E."/>
            <person name="Haas B."/>
            <person name="Nusbaum C."/>
            <person name="Birren B."/>
        </authorList>
    </citation>
    <scope>NUCLEOTIDE SEQUENCE [LARGE SCALE GENOMIC DNA]</scope>
    <source>
        <strain evidence="1">1-1 BBBD Race 1</strain>
    </source>
</reference>
<reference evidence="2" key="4">
    <citation type="submission" date="2025-05" db="UniProtKB">
        <authorList>
            <consortium name="EnsemblFungi"/>
        </authorList>
    </citation>
    <scope>IDENTIFICATION</scope>
    <source>
        <strain evidence="2">isolate 1-1 / race 1 (BBBD)</strain>
    </source>
</reference>
<dbReference type="AlphaFoldDB" id="A0A180GTP3"/>
<reference evidence="2 3" key="3">
    <citation type="journal article" date="2017" name="G3 (Bethesda)">
        <title>Comparative analysis highlights variable genome content of wheat rusts and divergence of the mating loci.</title>
        <authorList>
            <person name="Cuomo C.A."/>
            <person name="Bakkeren G."/>
            <person name="Khalil H.B."/>
            <person name="Panwar V."/>
            <person name="Joly D."/>
            <person name="Linning R."/>
            <person name="Sakthikumar S."/>
            <person name="Song X."/>
            <person name="Adiconis X."/>
            <person name="Fan L."/>
            <person name="Goldberg J.M."/>
            <person name="Levin J.Z."/>
            <person name="Young S."/>
            <person name="Zeng Q."/>
            <person name="Anikster Y."/>
            <person name="Bruce M."/>
            <person name="Wang M."/>
            <person name="Yin C."/>
            <person name="McCallum B."/>
            <person name="Szabo L.J."/>
            <person name="Hulbert S."/>
            <person name="Chen X."/>
            <person name="Fellers J.P."/>
        </authorList>
    </citation>
    <scope>NUCLEOTIDE SEQUENCE</scope>
    <source>
        <strain evidence="3">Isolate 1-1 / race 1 (BBBD)</strain>
        <strain evidence="2">isolate 1-1 / race 1 (BBBD)</strain>
    </source>
</reference>
<organism evidence="1">
    <name type="scientific">Puccinia triticina (isolate 1-1 / race 1 (BBBD))</name>
    <name type="common">Brown leaf rust fungus</name>
    <dbReference type="NCBI Taxonomy" id="630390"/>
    <lineage>
        <taxon>Eukaryota</taxon>
        <taxon>Fungi</taxon>
        <taxon>Dikarya</taxon>
        <taxon>Basidiomycota</taxon>
        <taxon>Pucciniomycotina</taxon>
        <taxon>Pucciniomycetes</taxon>
        <taxon>Pucciniales</taxon>
        <taxon>Pucciniaceae</taxon>
        <taxon>Puccinia</taxon>
    </lineage>
</organism>
<dbReference type="VEuPathDB" id="FungiDB:PTTG_08718"/>
<dbReference type="Proteomes" id="UP000005240">
    <property type="component" value="Unassembled WGS sequence"/>
</dbReference>
<evidence type="ECO:0000313" key="1">
    <source>
        <dbReference type="EMBL" id="OAV95894.1"/>
    </source>
</evidence>
<dbReference type="EMBL" id="ADAS02000024">
    <property type="protein sequence ID" value="OAV95894.1"/>
    <property type="molecule type" value="Genomic_DNA"/>
</dbReference>
<name>A0A180GTP3_PUCT1</name>
<protein>
    <submittedName>
        <fullName evidence="1 2">Uncharacterized protein</fullName>
    </submittedName>
</protein>
<keyword evidence="3" id="KW-1185">Reference proteome</keyword>
<reference evidence="1" key="2">
    <citation type="submission" date="2016-05" db="EMBL/GenBank/DDBJ databases">
        <title>Comparative analysis highlights variable genome content of wheat rusts and divergence of the mating loci.</title>
        <authorList>
            <person name="Cuomo C.A."/>
            <person name="Bakkeren G."/>
            <person name="Szabo L."/>
            <person name="Khalil H."/>
            <person name="Joly D."/>
            <person name="Goldberg J."/>
            <person name="Young S."/>
            <person name="Zeng Q."/>
            <person name="Fellers J."/>
        </authorList>
    </citation>
    <scope>NUCLEOTIDE SEQUENCE [LARGE SCALE GENOMIC DNA]</scope>
    <source>
        <strain evidence="1">1-1 BBBD Race 1</strain>
    </source>
</reference>
<gene>
    <name evidence="1" type="ORF">PTTG_08718</name>
</gene>
<dbReference type="EnsemblFungi" id="PTTG_08718-t43_1">
    <property type="protein sequence ID" value="PTTG_08718-t43_1-p1"/>
    <property type="gene ID" value="PTTG_08718"/>
</dbReference>
<sequence>MPAEHNLLCGPDTLLSRPSTSSLPQRIKDGLIPKSSFAFSKLSPKNSTEILLRKISPGTTESSRKAPASLL</sequence>
<evidence type="ECO:0000313" key="3">
    <source>
        <dbReference type="Proteomes" id="UP000005240"/>
    </source>
</evidence>